<accession>A0A151H388</accession>
<comment type="caution">
    <text evidence="2">The sequence shown here is derived from an EMBL/GenBank/DDBJ whole genome shotgun (WGS) entry which is preliminary data.</text>
</comment>
<feature type="region of interest" description="Disordered" evidence="1">
    <location>
        <begin position="217"/>
        <end position="260"/>
    </location>
</feature>
<protein>
    <recommendedName>
        <fullName evidence="4">Vacuolar protein sorting-associated protein</fullName>
    </recommendedName>
</protein>
<dbReference type="EMBL" id="AHZP02002512">
    <property type="protein sequence ID" value="KYK63828.1"/>
    <property type="molecule type" value="Genomic_DNA"/>
</dbReference>
<dbReference type="AlphaFoldDB" id="A0A151H388"/>
<feature type="region of interest" description="Disordered" evidence="1">
    <location>
        <begin position="1206"/>
        <end position="1264"/>
    </location>
</feature>
<feature type="region of interest" description="Disordered" evidence="1">
    <location>
        <begin position="822"/>
        <end position="899"/>
    </location>
</feature>
<sequence>MEESEALLPGSREAEAESSPQLLDDRGERRSQSVAEELSASAPGLLDASSYSGSVQASSPHPSLSSDEPYGNACSVAVPTSPLPASADSAPSETEGKEAEPPNVSLPASGRSPLYEAADTDVLLGCKNGLSRSPRNAARDASSPVTSVHFGVDPASSVGVSSPAAVAVTQDSPSLPSPPLETSSPLLSSSPTLSSPETHKSPSVVFSADSQLSLSPVPPSFSSPLSPPRSPPLSPPRSPPLSPSRFSAPESSQRSASPPGVSSSLLLAVLRPLLLRLLPASLQGVAADAVLLHLSRKQLQLYDVTLQPQLLDAFHMPFYLLYGYIGSVRVYVPAHDGAGSSAESHSAAPASSAAEGESRGLSTPERPSEDGGAGTKQLEEESAGVSASGGGVSPSPSTSTAAALQKQPTGRSTQTPGAHAVTSEERGKGAEGASASASLVVEVSKLILVFAPKPVEECSEAEFVARLQQRRRRLLDAADLQIMEEDVRLQQGKETQEVDSKTPASGGLTRPFFAAAALLSRWVNRLLQDLLIDVQDVHIRLEAVSVLPRSAAEHLFNPVRPPLPLDRVRSPAHHRNLRDLGSRNLSRYVHSGDQLQTQDSLQAQDALHPPRHRGAGRERHARPFRGGGDAQDGKTTQAESQRLESRARGRSSEGELPKTQRCSTAAHLTRVLPFAVGVTLRRLQIRQVGAHVFAAAEKADAAGAASFWEEQGQAGGGEAARGEAAREQTSSELEPREGEWEGTNSGGQSNRVRSRRDGDSSAQDKGEESDASLNSDAFRFRVFDVEALAVYTHSETLFLSPTTRTNKELHAMLVQRMQTHLSVASSGGGPSGRLEVGAARTASSAANSGDGFLAPSSSQGLPKTVLPNALDPASHPGTPGLESGRDVRSEGSQKEQKRVTNVHAATALLEPLLGYLLEPVSARLFLRQVNGGENAARTGGGRQLGEKGGAVRAESEKGCDKALEERGEIHSKDEEAAGEKENVGREEGKETTEERLALCGNGEMDSEAVAYAALLHLDSVQIAVPVQYMYQVVWLWRLLEKHKEKVLLLERRIELFYPYRPQCQVRGSARLWWSYAIGCVLRERRCACAGIDPAELSAASHSPGLSPSSRGPPFPADFPAGVLAFGETIKQARLHQKGREYQNHLLAVLRNRASAEDLRCVESLQRELPMQILLSSHIQARRAFLAERKQQPRGFGATLWGAIWGRSNKGEAPEGQEAASETSGPPRVSLTQRDRLLGSRNAIKNTQDDHEQLSDEEFLDAWSE</sequence>
<dbReference type="VEuPathDB" id="ToxoDB:TGPRC2_210700A"/>
<reference evidence="3" key="1">
    <citation type="submission" date="2016-03" db="EMBL/GenBank/DDBJ databases">
        <authorList>
            <person name="Sibley D."/>
            <person name="Venepally P."/>
            <person name="Karamycheva S."/>
            <person name="Hadjithomas M."/>
            <person name="Khan A."/>
            <person name="Brunk B."/>
            <person name="Roos D."/>
            <person name="Caler E."/>
            <person name="Lorenzi H."/>
        </authorList>
    </citation>
    <scope>NUCLEOTIDE SEQUENCE [LARGE SCALE GENOMIC DNA]</scope>
    <source>
        <strain evidence="3">TgCatPRC2</strain>
    </source>
</reference>
<feature type="compositionally biased region" description="Gly residues" evidence="1">
    <location>
        <begin position="938"/>
        <end position="948"/>
    </location>
</feature>
<feature type="compositionally biased region" description="Low complexity" evidence="1">
    <location>
        <begin position="337"/>
        <end position="355"/>
    </location>
</feature>
<feature type="compositionally biased region" description="Basic and acidic residues" evidence="1">
    <location>
        <begin position="883"/>
        <end position="898"/>
    </location>
</feature>
<feature type="compositionally biased region" description="Basic and acidic residues" evidence="1">
    <location>
        <begin position="953"/>
        <end position="992"/>
    </location>
</feature>
<feature type="region of interest" description="Disordered" evidence="1">
    <location>
        <begin position="711"/>
        <end position="771"/>
    </location>
</feature>
<feature type="region of interest" description="Disordered" evidence="1">
    <location>
        <begin position="337"/>
        <end position="431"/>
    </location>
</feature>
<dbReference type="Proteomes" id="UP000075225">
    <property type="component" value="Unassembled WGS sequence"/>
</dbReference>
<evidence type="ECO:0000256" key="1">
    <source>
        <dbReference type="SAM" id="MobiDB-lite"/>
    </source>
</evidence>
<evidence type="ECO:0000313" key="2">
    <source>
        <dbReference type="EMBL" id="KYK63828.1"/>
    </source>
</evidence>
<feature type="non-terminal residue" evidence="2">
    <location>
        <position position="1264"/>
    </location>
</feature>
<feature type="region of interest" description="Disordered" evidence="1">
    <location>
        <begin position="556"/>
        <end position="662"/>
    </location>
</feature>
<feature type="region of interest" description="Disordered" evidence="1">
    <location>
        <begin position="933"/>
        <end position="992"/>
    </location>
</feature>
<organism evidence="2 3">
    <name type="scientific">Toxoplasma gondii TgCatPRC2</name>
    <dbReference type="NCBI Taxonomy" id="1130821"/>
    <lineage>
        <taxon>Eukaryota</taxon>
        <taxon>Sar</taxon>
        <taxon>Alveolata</taxon>
        <taxon>Apicomplexa</taxon>
        <taxon>Conoidasida</taxon>
        <taxon>Coccidia</taxon>
        <taxon>Eucoccidiorida</taxon>
        <taxon>Eimeriorina</taxon>
        <taxon>Sarcocystidae</taxon>
        <taxon>Toxoplasma</taxon>
    </lineage>
</organism>
<evidence type="ECO:0000313" key="3">
    <source>
        <dbReference type="Proteomes" id="UP000075225"/>
    </source>
</evidence>
<feature type="compositionally biased region" description="Basic residues" evidence="1">
    <location>
        <begin position="609"/>
        <end position="623"/>
    </location>
</feature>
<feature type="compositionally biased region" description="Polar residues" evidence="1">
    <location>
        <begin position="742"/>
        <end position="751"/>
    </location>
</feature>
<feature type="region of interest" description="Disordered" evidence="1">
    <location>
        <begin position="1"/>
        <end position="113"/>
    </location>
</feature>
<name>A0A151H388_TOXGO</name>
<feature type="compositionally biased region" description="Pro residues" evidence="1">
    <location>
        <begin position="217"/>
        <end position="242"/>
    </location>
</feature>
<proteinExistence type="predicted"/>
<feature type="compositionally biased region" description="Polar residues" evidence="1">
    <location>
        <begin position="406"/>
        <end position="416"/>
    </location>
</feature>
<feature type="compositionally biased region" description="Low complexity" evidence="1">
    <location>
        <begin position="79"/>
        <end position="92"/>
    </location>
</feature>
<feature type="compositionally biased region" description="Acidic residues" evidence="1">
    <location>
        <begin position="1254"/>
        <end position="1264"/>
    </location>
</feature>
<feature type="compositionally biased region" description="Basic and acidic residues" evidence="1">
    <location>
        <begin position="755"/>
        <end position="768"/>
    </location>
</feature>
<feature type="compositionally biased region" description="Low complexity" evidence="1">
    <location>
        <begin position="49"/>
        <end position="59"/>
    </location>
</feature>
<feature type="compositionally biased region" description="Low complexity" evidence="1">
    <location>
        <begin position="393"/>
        <end position="403"/>
    </location>
</feature>
<gene>
    <name evidence="2" type="ORF">TGPRC2_210700A</name>
</gene>
<feature type="compositionally biased region" description="Polar residues" evidence="1">
    <location>
        <begin position="593"/>
        <end position="603"/>
    </location>
</feature>
<evidence type="ECO:0008006" key="4">
    <source>
        <dbReference type="Google" id="ProtNLM"/>
    </source>
</evidence>
<feature type="compositionally biased region" description="Low complexity" evidence="1">
    <location>
        <begin position="154"/>
        <end position="196"/>
    </location>
</feature>
<feature type="compositionally biased region" description="Basic and acidic residues" evidence="1">
    <location>
        <begin position="641"/>
        <end position="658"/>
    </location>
</feature>
<feature type="region of interest" description="Disordered" evidence="1">
    <location>
        <begin position="126"/>
        <end position="203"/>
    </location>
</feature>
<feature type="compositionally biased region" description="Low complexity" evidence="1">
    <location>
        <begin position="243"/>
        <end position="260"/>
    </location>
</feature>